<dbReference type="PROSITE" id="PS00108">
    <property type="entry name" value="PROTEIN_KINASE_ST"/>
    <property type="match status" value="1"/>
</dbReference>
<keyword evidence="1" id="KW-0418">Kinase</keyword>
<evidence type="ECO:0000256" key="2">
    <source>
        <dbReference type="ARBA" id="ARBA00022741"/>
    </source>
</evidence>
<keyword evidence="2" id="KW-0547">Nucleotide-binding</keyword>
<name>A0ABQ8HK19_9ROSI</name>
<feature type="domain" description="Protein kinase" evidence="5">
    <location>
        <begin position="92"/>
        <end position="141"/>
    </location>
</feature>
<keyword evidence="7" id="KW-1185">Reference proteome</keyword>
<accession>A0ABQ8HK19</accession>
<evidence type="ECO:0000256" key="3">
    <source>
        <dbReference type="ARBA" id="ARBA00022840"/>
    </source>
</evidence>
<evidence type="ECO:0000313" key="6">
    <source>
        <dbReference type="EMBL" id="KAH7564673.1"/>
    </source>
</evidence>
<dbReference type="EMBL" id="JAFEMO010000009">
    <property type="protein sequence ID" value="KAH7564673.1"/>
    <property type="molecule type" value="Genomic_DNA"/>
</dbReference>
<feature type="compositionally biased region" description="Low complexity" evidence="4">
    <location>
        <begin position="393"/>
        <end position="407"/>
    </location>
</feature>
<evidence type="ECO:0000313" key="7">
    <source>
        <dbReference type="Proteomes" id="UP000827721"/>
    </source>
</evidence>
<dbReference type="PANTHER" id="PTHR47989:SF27">
    <property type="entry name" value="PROTEIN KINASE DOMAIN-CONTAINING PROTEIN"/>
    <property type="match status" value="1"/>
</dbReference>
<evidence type="ECO:0000259" key="5">
    <source>
        <dbReference type="Pfam" id="PF00069"/>
    </source>
</evidence>
<gene>
    <name evidence="6" type="ORF">JRO89_XS09G0004400</name>
</gene>
<evidence type="ECO:0000256" key="4">
    <source>
        <dbReference type="SAM" id="MobiDB-lite"/>
    </source>
</evidence>
<feature type="compositionally biased region" description="Gly residues" evidence="4">
    <location>
        <begin position="268"/>
        <end position="303"/>
    </location>
</feature>
<feature type="compositionally biased region" description="Low complexity" evidence="4">
    <location>
        <begin position="304"/>
        <end position="318"/>
    </location>
</feature>
<dbReference type="Pfam" id="PF00069">
    <property type="entry name" value="Pkinase"/>
    <property type="match status" value="1"/>
</dbReference>
<feature type="compositionally biased region" description="Gly residues" evidence="4">
    <location>
        <begin position="370"/>
        <end position="392"/>
    </location>
</feature>
<dbReference type="InterPro" id="IPR000719">
    <property type="entry name" value="Prot_kinase_dom"/>
</dbReference>
<keyword evidence="1" id="KW-0808">Transferase</keyword>
<dbReference type="SUPFAM" id="SSF56112">
    <property type="entry name" value="Protein kinase-like (PK-like)"/>
    <property type="match status" value="1"/>
</dbReference>
<feature type="region of interest" description="Disordered" evidence="4">
    <location>
        <begin position="199"/>
        <end position="220"/>
    </location>
</feature>
<protein>
    <recommendedName>
        <fullName evidence="5">Protein kinase domain-containing protein</fullName>
    </recommendedName>
</protein>
<sequence>MAKASRTSMLAKDLPLSPIMERFNSLMVAGKKDSVDVIEYHLLESATNNFGESNVLGEGPTHGSDLTWHLRLKIAVNVAKTRISSRALQPPIVHRDLKSSNILLDSALMQDFGLAVTAGTQNKNVKLSGTLGHVAPEYLLEAIEKASDRKKASGKDVTISMPSIVTWAMPQLTDRSKLPNIVDPVIKRHMDLKHLYQCPGRSNDGGGRNEPGSLGVNGNTCGVSGVEENMGTSGGAGVNSLGGDSCSGGGRIVGRRGGARVNSSGGESSSGGGRKIGTMGGASGNSSGGDSCSGGGIIVGRRGGASVKSSGGESSSGGDRNIGTMGARGTSGNSSGGESCSGGGNVIGTNGSAGGGNSCSGGGKDIGTSGGADGGKIGSGGGRNVGTSGGAGVTSAAGGVTSSTSGGDKMGGLGCQEVPATEIPALELHQEVVGKAPVAVVTQ</sequence>
<comment type="caution">
    <text evidence="6">The sequence shown here is derived from an EMBL/GenBank/DDBJ whole genome shotgun (WGS) entry which is preliminary data.</text>
</comment>
<feature type="region of interest" description="Disordered" evidence="4">
    <location>
        <begin position="370"/>
        <end position="415"/>
    </location>
</feature>
<keyword evidence="1" id="KW-0723">Serine/threonine-protein kinase</keyword>
<keyword evidence="3" id="KW-0067">ATP-binding</keyword>
<reference evidence="6 7" key="1">
    <citation type="submission" date="2021-02" db="EMBL/GenBank/DDBJ databases">
        <title>Plant Genome Project.</title>
        <authorList>
            <person name="Zhang R.-G."/>
        </authorList>
    </citation>
    <scope>NUCLEOTIDE SEQUENCE [LARGE SCALE GENOMIC DNA]</scope>
    <source>
        <tissue evidence="6">Leaves</tissue>
    </source>
</reference>
<proteinExistence type="predicted"/>
<organism evidence="6 7">
    <name type="scientific">Xanthoceras sorbifolium</name>
    <dbReference type="NCBI Taxonomy" id="99658"/>
    <lineage>
        <taxon>Eukaryota</taxon>
        <taxon>Viridiplantae</taxon>
        <taxon>Streptophyta</taxon>
        <taxon>Embryophyta</taxon>
        <taxon>Tracheophyta</taxon>
        <taxon>Spermatophyta</taxon>
        <taxon>Magnoliopsida</taxon>
        <taxon>eudicotyledons</taxon>
        <taxon>Gunneridae</taxon>
        <taxon>Pentapetalae</taxon>
        <taxon>rosids</taxon>
        <taxon>malvids</taxon>
        <taxon>Sapindales</taxon>
        <taxon>Sapindaceae</taxon>
        <taxon>Xanthoceroideae</taxon>
        <taxon>Xanthoceras</taxon>
    </lineage>
</organism>
<dbReference type="PANTHER" id="PTHR47989">
    <property type="entry name" value="OS01G0750732 PROTEIN"/>
    <property type="match status" value="1"/>
</dbReference>
<dbReference type="InterPro" id="IPR011009">
    <property type="entry name" value="Kinase-like_dom_sf"/>
</dbReference>
<evidence type="ECO:0000256" key="1">
    <source>
        <dbReference type="ARBA" id="ARBA00022527"/>
    </source>
</evidence>
<dbReference type="Gene3D" id="1.10.510.10">
    <property type="entry name" value="Transferase(Phosphotransferase) domain 1"/>
    <property type="match status" value="1"/>
</dbReference>
<dbReference type="Proteomes" id="UP000827721">
    <property type="component" value="Unassembled WGS sequence"/>
</dbReference>
<dbReference type="InterPro" id="IPR008271">
    <property type="entry name" value="Ser/Thr_kinase_AS"/>
</dbReference>
<feature type="region of interest" description="Disordered" evidence="4">
    <location>
        <begin position="232"/>
        <end position="340"/>
    </location>
</feature>